<dbReference type="RefSeq" id="WP_197737313.1">
    <property type="nucleotide sequence ID" value="NZ_LR699119.1"/>
</dbReference>
<feature type="domain" description="Diphosphomevalonate decarboxylase-like N-terminal" evidence="9">
    <location>
        <begin position="28"/>
        <end position="184"/>
    </location>
</feature>
<dbReference type="InterPro" id="IPR029765">
    <property type="entry name" value="Mev_diP_decarb"/>
</dbReference>
<keyword evidence="11" id="KW-1185">Reference proteome</keyword>
<evidence type="ECO:0000259" key="9">
    <source>
        <dbReference type="Pfam" id="PF22700"/>
    </source>
</evidence>
<protein>
    <recommendedName>
        <fullName evidence="2">diphosphomevalonate decarboxylase</fullName>
        <ecNumber evidence="2">4.1.1.33</ecNumber>
    </recommendedName>
</protein>
<keyword evidence="6" id="KW-0443">Lipid metabolism</keyword>
<evidence type="ECO:0000259" key="8">
    <source>
        <dbReference type="Pfam" id="PF18376"/>
    </source>
</evidence>
<dbReference type="PIRSF" id="PIRSF015950">
    <property type="entry name" value="Mev_P_decrbx"/>
    <property type="match status" value="1"/>
</dbReference>
<feature type="domain" description="Mvd1 C-terminal" evidence="8">
    <location>
        <begin position="198"/>
        <end position="322"/>
    </location>
</feature>
<dbReference type="EC" id="4.1.1.33" evidence="2"/>
<evidence type="ECO:0000256" key="6">
    <source>
        <dbReference type="ARBA" id="ARBA00023098"/>
    </source>
</evidence>
<evidence type="ECO:0000256" key="7">
    <source>
        <dbReference type="ARBA" id="ARBA00023239"/>
    </source>
</evidence>
<keyword evidence="5" id="KW-0067">ATP-binding</keyword>
<proteinExistence type="inferred from homology"/>
<dbReference type="InterPro" id="IPR053859">
    <property type="entry name" value="MVD-like_N"/>
</dbReference>
<dbReference type="InterPro" id="IPR014721">
    <property type="entry name" value="Ribsml_uS5_D2-typ_fold_subgr"/>
</dbReference>
<dbReference type="InterPro" id="IPR036554">
    <property type="entry name" value="GHMP_kinase_C_sf"/>
</dbReference>
<dbReference type="SUPFAM" id="SSF54211">
    <property type="entry name" value="Ribosomal protein S5 domain 2-like"/>
    <property type="match status" value="1"/>
</dbReference>
<dbReference type="AlphaFoldDB" id="A0A5E4PJE4"/>
<keyword evidence="4" id="KW-0547">Nucleotide-binding</keyword>
<evidence type="ECO:0000256" key="4">
    <source>
        <dbReference type="ARBA" id="ARBA00022741"/>
    </source>
</evidence>
<dbReference type="PANTHER" id="PTHR10977:SF3">
    <property type="entry name" value="DIPHOSPHOMEVALONATE DECARBOXYLASE"/>
    <property type="match status" value="1"/>
</dbReference>
<sequence>MKKSDIVGQIINARALREPVQARGAAFAPTNIALCKYWGKRDTELNLPMTSSLSVALPGKGSHTVLTLRGANDDRVILNGKTLPADSAFVKRLCDFLDLFREKKSWHLQVDITMNIPVAAGLASSACGFASLVSALNDLFGWALPARELSILARLGSGSASRSLWNGFVMWHAGARPDGMDSYAEPLKAEWRDMRVGILSIATREKPVSSREAMRQTVETSLLYARWPETVARDMLLLKSALQDKNFSLLGRTAESNALTMHATLLSSWPPVCYHLPETIAAMHKIWDMRREGEEIYFTQDAGPNLKLLFLEKDTDRIVERFPEAEIISLSI</sequence>
<accession>A0A5E4PJE4</accession>
<dbReference type="EMBL" id="LR699119">
    <property type="protein sequence ID" value="VVC76543.1"/>
    <property type="molecule type" value="Genomic_DNA"/>
</dbReference>
<dbReference type="SUPFAM" id="SSF55060">
    <property type="entry name" value="GHMP Kinase, C-terminal domain"/>
    <property type="match status" value="1"/>
</dbReference>
<dbReference type="GO" id="GO:0005524">
    <property type="term" value="F:ATP binding"/>
    <property type="evidence" value="ECO:0007669"/>
    <property type="project" value="UniProtKB-KW"/>
</dbReference>
<keyword evidence="3" id="KW-0444">Lipid biosynthesis</keyword>
<reference evidence="10 11" key="1">
    <citation type="submission" date="2019-08" db="EMBL/GenBank/DDBJ databases">
        <authorList>
            <person name="Guy L."/>
        </authorList>
    </citation>
    <scope>NUCLEOTIDE SEQUENCE [LARGE SCALE GENOMIC DNA]</scope>
    <source>
        <strain evidence="10 11">SGT-108</strain>
    </source>
</reference>
<dbReference type="Gene3D" id="3.30.230.10">
    <property type="match status" value="1"/>
</dbReference>
<organism evidence="10 11">
    <name type="scientific">Aquicella siphonis</name>
    <dbReference type="NCBI Taxonomy" id="254247"/>
    <lineage>
        <taxon>Bacteria</taxon>
        <taxon>Pseudomonadati</taxon>
        <taxon>Pseudomonadota</taxon>
        <taxon>Gammaproteobacteria</taxon>
        <taxon>Legionellales</taxon>
        <taxon>Coxiellaceae</taxon>
        <taxon>Aquicella</taxon>
    </lineage>
</organism>
<dbReference type="GO" id="GO:0019287">
    <property type="term" value="P:isopentenyl diphosphate biosynthetic process, mevalonate pathway"/>
    <property type="evidence" value="ECO:0007669"/>
    <property type="project" value="InterPro"/>
</dbReference>
<dbReference type="InterPro" id="IPR005935">
    <property type="entry name" value="Mev_decarb"/>
</dbReference>
<dbReference type="InterPro" id="IPR041431">
    <property type="entry name" value="Mvd1_C"/>
</dbReference>
<evidence type="ECO:0000256" key="2">
    <source>
        <dbReference type="ARBA" id="ARBA00012296"/>
    </source>
</evidence>
<dbReference type="Gene3D" id="3.30.70.890">
    <property type="entry name" value="GHMP kinase, C-terminal domain"/>
    <property type="match status" value="1"/>
</dbReference>
<evidence type="ECO:0000256" key="5">
    <source>
        <dbReference type="ARBA" id="ARBA00022840"/>
    </source>
</evidence>
<dbReference type="GO" id="GO:0004163">
    <property type="term" value="F:diphosphomevalonate decarboxylase activity"/>
    <property type="evidence" value="ECO:0007669"/>
    <property type="project" value="UniProtKB-EC"/>
</dbReference>
<dbReference type="Pfam" id="PF22700">
    <property type="entry name" value="MVD-like_N"/>
    <property type="match status" value="1"/>
</dbReference>
<evidence type="ECO:0000256" key="3">
    <source>
        <dbReference type="ARBA" id="ARBA00022516"/>
    </source>
</evidence>
<evidence type="ECO:0000313" key="11">
    <source>
        <dbReference type="Proteomes" id="UP000324194"/>
    </source>
</evidence>
<evidence type="ECO:0000313" key="10">
    <source>
        <dbReference type="EMBL" id="VVC76543.1"/>
    </source>
</evidence>
<keyword evidence="7" id="KW-0456">Lyase</keyword>
<evidence type="ECO:0000256" key="1">
    <source>
        <dbReference type="ARBA" id="ARBA00008831"/>
    </source>
</evidence>
<comment type="similarity">
    <text evidence="1">Belongs to the diphosphomevalonate decarboxylase family.</text>
</comment>
<dbReference type="Proteomes" id="UP000324194">
    <property type="component" value="Chromosome 1"/>
</dbReference>
<dbReference type="KEGG" id="asip:AQUSIP_18590"/>
<dbReference type="Pfam" id="PF18376">
    <property type="entry name" value="MDD_C"/>
    <property type="match status" value="1"/>
</dbReference>
<dbReference type="NCBIfam" id="TIGR01240">
    <property type="entry name" value="mevDPdecarb"/>
    <property type="match status" value="1"/>
</dbReference>
<dbReference type="GO" id="GO:0005829">
    <property type="term" value="C:cytosol"/>
    <property type="evidence" value="ECO:0007669"/>
    <property type="project" value="InterPro"/>
</dbReference>
<dbReference type="InterPro" id="IPR020568">
    <property type="entry name" value="Ribosomal_Su5_D2-typ_SF"/>
</dbReference>
<dbReference type="PANTHER" id="PTHR10977">
    <property type="entry name" value="DIPHOSPHOMEVALONATE DECARBOXYLASE"/>
    <property type="match status" value="1"/>
</dbReference>
<gene>
    <name evidence="10" type="ORF">AQUSIP_18590</name>
</gene>
<name>A0A5E4PJE4_9COXI</name>